<dbReference type="GO" id="GO:0000155">
    <property type="term" value="F:phosphorelay sensor kinase activity"/>
    <property type="evidence" value="ECO:0007669"/>
    <property type="project" value="InterPro"/>
</dbReference>
<name>A0A418MBW5_9BACT</name>
<accession>A0A418MBW5</accession>
<dbReference type="Gene3D" id="1.10.287.130">
    <property type="match status" value="1"/>
</dbReference>
<dbReference type="AlphaFoldDB" id="A0A418MBW5"/>
<dbReference type="InterPro" id="IPR004358">
    <property type="entry name" value="Sig_transdc_His_kin-like_C"/>
</dbReference>
<dbReference type="InterPro" id="IPR003594">
    <property type="entry name" value="HATPase_dom"/>
</dbReference>
<dbReference type="SUPFAM" id="SSF47384">
    <property type="entry name" value="Homodimeric domain of signal transducing histidine kinase"/>
    <property type="match status" value="1"/>
</dbReference>
<keyword evidence="3" id="KW-0597">Phosphoprotein</keyword>
<dbReference type="InterPro" id="IPR036097">
    <property type="entry name" value="HisK_dim/P_sf"/>
</dbReference>
<dbReference type="PANTHER" id="PTHR42878">
    <property type="entry name" value="TWO-COMPONENT HISTIDINE KINASE"/>
    <property type="match status" value="1"/>
</dbReference>
<evidence type="ECO:0000256" key="5">
    <source>
        <dbReference type="ARBA" id="ARBA00022777"/>
    </source>
</evidence>
<comment type="catalytic activity">
    <reaction evidence="1">
        <text>ATP + protein L-histidine = ADP + protein N-phospho-L-histidine.</text>
        <dbReference type="EC" id="2.7.13.3"/>
    </reaction>
</comment>
<feature type="domain" description="Histidine kinase" evidence="6">
    <location>
        <begin position="191"/>
        <end position="420"/>
    </location>
</feature>
<evidence type="ECO:0000256" key="3">
    <source>
        <dbReference type="ARBA" id="ARBA00022553"/>
    </source>
</evidence>
<dbReference type="OrthoDB" id="9766459at2"/>
<dbReference type="SMART" id="SM00388">
    <property type="entry name" value="HisKA"/>
    <property type="match status" value="1"/>
</dbReference>
<dbReference type="PROSITE" id="PS50109">
    <property type="entry name" value="HIS_KIN"/>
    <property type="match status" value="1"/>
</dbReference>
<dbReference type="PRINTS" id="PR00344">
    <property type="entry name" value="BCTRLSENSOR"/>
</dbReference>
<dbReference type="SMART" id="SM00387">
    <property type="entry name" value="HATPase_c"/>
    <property type="match status" value="1"/>
</dbReference>
<reference evidence="7 8" key="1">
    <citation type="submission" date="2018-08" db="EMBL/GenBank/DDBJ databases">
        <title>Fibrisoma montanum sp. nov., isolated from Danxia mountain soil.</title>
        <authorList>
            <person name="Huang Y."/>
        </authorList>
    </citation>
    <scope>NUCLEOTIDE SEQUENCE [LARGE SCALE GENOMIC DNA]</scope>
    <source>
        <strain evidence="7 8">HYT19</strain>
    </source>
</reference>
<evidence type="ECO:0000256" key="4">
    <source>
        <dbReference type="ARBA" id="ARBA00022679"/>
    </source>
</evidence>
<keyword evidence="5 7" id="KW-0418">Kinase</keyword>
<dbReference type="Pfam" id="PF02518">
    <property type="entry name" value="HATPase_c"/>
    <property type="match status" value="1"/>
</dbReference>
<dbReference type="InterPro" id="IPR050351">
    <property type="entry name" value="BphY/WalK/GraS-like"/>
</dbReference>
<dbReference type="RefSeq" id="WP_119668088.1">
    <property type="nucleotide sequence ID" value="NZ_QXED01000003.1"/>
</dbReference>
<dbReference type="SUPFAM" id="SSF55874">
    <property type="entry name" value="ATPase domain of HSP90 chaperone/DNA topoisomerase II/histidine kinase"/>
    <property type="match status" value="1"/>
</dbReference>
<evidence type="ECO:0000256" key="1">
    <source>
        <dbReference type="ARBA" id="ARBA00000085"/>
    </source>
</evidence>
<dbReference type="Proteomes" id="UP000283523">
    <property type="component" value="Unassembled WGS sequence"/>
</dbReference>
<evidence type="ECO:0000313" key="8">
    <source>
        <dbReference type="Proteomes" id="UP000283523"/>
    </source>
</evidence>
<dbReference type="CDD" id="cd00082">
    <property type="entry name" value="HisKA"/>
    <property type="match status" value="1"/>
</dbReference>
<dbReference type="EMBL" id="QXED01000003">
    <property type="protein sequence ID" value="RIV23872.1"/>
    <property type="molecule type" value="Genomic_DNA"/>
</dbReference>
<dbReference type="InterPro" id="IPR036890">
    <property type="entry name" value="HATPase_C_sf"/>
</dbReference>
<evidence type="ECO:0000313" key="7">
    <source>
        <dbReference type="EMBL" id="RIV23872.1"/>
    </source>
</evidence>
<dbReference type="EC" id="2.7.13.3" evidence="2"/>
<proteinExistence type="predicted"/>
<evidence type="ECO:0000256" key="2">
    <source>
        <dbReference type="ARBA" id="ARBA00012438"/>
    </source>
</evidence>
<keyword evidence="4" id="KW-0808">Transferase</keyword>
<dbReference type="Gene3D" id="3.30.450.20">
    <property type="entry name" value="PAS domain"/>
    <property type="match status" value="1"/>
</dbReference>
<gene>
    <name evidence="7" type="ORF">DYU11_12975</name>
</gene>
<comment type="caution">
    <text evidence="7">The sequence shown here is derived from an EMBL/GenBank/DDBJ whole genome shotgun (WGS) entry which is preliminary data.</text>
</comment>
<dbReference type="GO" id="GO:0000156">
    <property type="term" value="F:phosphorelay response regulator activity"/>
    <property type="evidence" value="ECO:0007669"/>
    <property type="project" value="TreeGrafter"/>
</dbReference>
<dbReference type="Pfam" id="PF00512">
    <property type="entry name" value="HisKA"/>
    <property type="match status" value="1"/>
</dbReference>
<keyword evidence="8" id="KW-1185">Reference proteome</keyword>
<organism evidence="7 8">
    <name type="scientific">Fibrisoma montanum</name>
    <dbReference type="NCBI Taxonomy" id="2305895"/>
    <lineage>
        <taxon>Bacteria</taxon>
        <taxon>Pseudomonadati</taxon>
        <taxon>Bacteroidota</taxon>
        <taxon>Cytophagia</taxon>
        <taxon>Cytophagales</taxon>
        <taxon>Spirosomataceae</taxon>
        <taxon>Fibrisoma</taxon>
    </lineage>
</organism>
<protein>
    <recommendedName>
        <fullName evidence="2">histidine kinase</fullName>
        <ecNumber evidence="2">2.7.13.3</ecNumber>
    </recommendedName>
</protein>
<sequence length="421" mass="47195">MQLSTLSSEFTFLAGGGEMGQLVRTHNWQQTPLGPPQQWPQSLRSMVSLVLLSKFPMMLFWGKSYTQLYNDAYRPSLGQPGKHPQALGQSGPDCWPEIWNDFAQPLFDQIARTREAILSEDQLVPIHRNGRVEDAYWTYTYLPVIDETGQVGGILAIVHETTQKVENVQALQQSRAELEQANANLQMFVTAASHDLQEPLRKIREFGSLLRTSYGAGLSEQASELLTRMETVAGRMSALIRDLLTYSRLTTHGQPFRHQPLNSLLERVLGDLEPLVQEKQALVEVGPLGTAYGDSAQLELLFRNLISNALKFTKPDVTSCITISSRLLNRSELPTTYQPPAYETQFQVIDVSDNGIGFEPGQAERIFDAFYRLHSQRKYPGTGIGLSLVKRVVENHRGYIQAHGQTDHGATFSVYLPLHEG</sequence>
<evidence type="ECO:0000259" key="6">
    <source>
        <dbReference type="PROSITE" id="PS50109"/>
    </source>
</evidence>
<dbReference type="InterPro" id="IPR003661">
    <property type="entry name" value="HisK_dim/P_dom"/>
</dbReference>
<dbReference type="PANTHER" id="PTHR42878:SF15">
    <property type="entry name" value="BACTERIOPHYTOCHROME"/>
    <property type="match status" value="1"/>
</dbReference>
<dbReference type="Gene3D" id="3.30.565.10">
    <property type="entry name" value="Histidine kinase-like ATPase, C-terminal domain"/>
    <property type="match status" value="1"/>
</dbReference>
<dbReference type="InterPro" id="IPR005467">
    <property type="entry name" value="His_kinase_dom"/>
</dbReference>
<dbReference type="GO" id="GO:0007234">
    <property type="term" value="P:osmosensory signaling via phosphorelay pathway"/>
    <property type="evidence" value="ECO:0007669"/>
    <property type="project" value="TreeGrafter"/>
</dbReference>
<dbReference type="GO" id="GO:0030295">
    <property type="term" value="F:protein kinase activator activity"/>
    <property type="evidence" value="ECO:0007669"/>
    <property type="project" value="TreeGrafter"/>
</dbReference>